<dbReference type="InterPro" id="IPR051465">
    <property type="entry name" value="Cell_Envelope_Struct_Comp"/>
</dbReference>
<dbReference type="PATRIC" id="fig|927704.6.peg.2805"/>
<name>I0GUI8_SELRL</name>
<proteinExistence type="predicted"/>
<dbReference type="HOGENOM" id="CLU_036587_0_0_9"/>
<feature type="coiled-coil region" evidence="1">
    <location>
        <begin position="103"/>
        <end position="130"/>
    </location>
</feature>
<sequence>MRMNRKVAAILAGLTVGAMGQVYAASADSFSDVPKDHWSYEALDYLAKEGVIEGMGDNTFQGGRTMTRYEMASIVAKAMQKGGTSFGDKAVLDKLSAEYSGELDTLKKRVDAHDKDIKELKEKADRFQLHGLARVQMGDDNGLKHDARAWGTEKNGDYNNRFYMDLEGSMKINNHATARFTIEKNARYRDKEYVMKDAVAADDSGKLHKINAPVTGELRDMPDMDTNHSGLVSNIWVELQLGKKHDWYTNIGRKWNGIGMQNLLLGGQVDGIQTYHPIEHGHGWWLSAQYWKSSSDCSTYTPIFEKNAAGEYEYKETKVQALRSPVNATLDFWGPLGKYVNANVGYTHIVGNKYDKNGGGNGYWYDTKGFVNADISVKPLKDVTLTGSYVHAFTKQDENFGHGDRDWAFKAEYKGTDLNRVGSYGLYAKYVNLGAFADLGHDDEWSTREPTFTNGVRGWYFGFKCVPAHNVEWETLWAPHLSEQITWNNPVKRHILRTWLDFHF</sequence>
<evidence type="ECO:0000313" key="5">
    <source>
        <dbReference type="Proteomes" id="UP000007887"/>
    </source>
</evidence>
<evidence type="ECO:0000259" key="3">
    <source>
        <dbReference type="PROSITE" id="PS51272"/>
    </source>
</evidence>
<dbReference type="KEGG" id="sri:SELR_27170"/>
<accession>I0GUI8</accession>
<keyword evidence="1" id="KW-0175">Coiled coil</keyword>
<dbReference type="InterPro" id="IPR001119">
    <property type="entry name" value="SLH_dom"/>
</dbReference>
<feature type="chain" id="PRO_5003628297" evidence="2">
    <location>
        <begin position="25"/>
        <end position="504"/>
    </location>
</feature>
<feature type="signal peptide" evidence="2">
    <location>
        <begin position="1"/>
        <end position="24"/>
    </location>
</feature>
<reference evidence="4 5" key="1">
    <citation type="submission" date="2011-10" db="EMBL/GenBank/DDBJ databases">
        <title>Whole genome sequence of Selenomonas ruminantium subsp. lactilytica TAM6421.</title>
        <authorList>
            <person name="Oguchi A."/>
            <person name="Ankai A."/>
            <person name="Kaneko J."/>
            <person name="Yamada-Narita S."/>
            <person name="Fukui S."/>
            <person name="Takahashi M."/>
            <person name="Onodera T."/>
            <person name="Kojima S."/>
            <person name="Fushimi T."/>
            <person name="Abe N."/>
            <person name="Kamio Y."/>
            <person name="Yamazaki S."/>
            <person name="Fujita N."/>
        </authorList>
    </citation>
    <scope>NUCLEOTIDE SEQUENCE [LARGE SCALE GENOMIC DNA]</scope>
    <source>
        <strain evidence="5">NBRC 103574 / TAM6421</strain>
    </source>
</reference>
<dbReference type="PROSITE" id="PS51272">
    <property type="entry name" value="SLH"/>
    <property type="match status" value="1"/>
</dbReference>
<evidence type="ECO:0000256" key="1">
    <source>
        <dbReference type="SAM" id="Coils"/>
    </source>
</evidence>
<dbReference type="PANTHER" id="PTHR43308">
    <property type="entry name" value="OUTER MEMBRANE PROTEIN ALPHA-RELATED"/>
    <property type="match status" value="1"/>
</dbReference>
<dbReference type="EMBL" id="AP012292">
    <property type="protein sequence ID" value="BAL84425.1"/>
    <property type="molecule type" value="Genomic_DNA"/>
</dbReference>
<gene>
    <name evidence="4" type="ordered locus">SELR_27170</name>
</gene>
<dbReference type="AlphaFoldDB" id="I0GUI8"/>
<dbReference type="Pfam" id="PF00395">
    <property type="entry name" value="SLH"/>
    <property type="match status" value="1"/>
</dbReference>
<protein>
    <submittedName>
        <fullName evidence="4">Putative S-layer protein</fullName>
    </submittedName>
</protein>
<dbReference type="eggNOG" id="COG3203">
    <property type="taxonomic scope" value="Bacteria"/>
</dbReference>
<evidence type="ECO:0000256" key="2">
    <source>
        <dbReference type="SAM" id="SignalP"/>
    </source>
</evidence>
<dbReference type="Proteomes" id="UP000007887">
    <property type="component" value="Chromosome"/>
</dbReference>
<dbReference type="RefSeq" id="WP_014425842.1">
    <property type="nucleotide sequence ID" value="NC_017068.1"/>
</dbReference>
<evidence type="ECO:0000313" key="4">
    <source>
        <dbReference type="EMBL" id="BAL84425.1"/>
    </source>
</evidence>
<organism evidence="4 5">
    <name type="scientific">Selenomonas ruminantium subsp. lactilytica (strain NBRC 103574 / TAM6421)</name>
    <dbReference type="NCBI Taxonomy" id="927704"/>
    <lineage>
        <taxon>Bacteria</taxon>
        <taxon>Bacillati</taxon>
        <taxon>Bacillota</taxon>
        <taxon>Negativicutes</taxon>
        <taxon>Selenomonadales</taxon>
        <taxon>Selenomonadaceae</taxon>
        <taxon>Selenomonas</taxon>
    </lineage>
</organism>
<feature type="domain" description="SLH" evidence="3">
    <location>
        <begin position="26"/>
        <end position="89"/>
    </location>
</feature>
<dbReference type="OrthoDB" id="5845122at2"/>
<dbReference type="PANTHER" id="PTHR43308:SF1">
    <property type="entry name" value="OUTER MEMBRANE PROTEIN ALPHA"/>
    <property type="match status" value="1"/>
</dbReference>
<keyword evidence="2" id="KW-0732">Signal</keyword>